<sequence length="303" mass="33065">MRAAQIITGAFRATAGDAVDVEAHLLSAQQQLEQTALEAAKRARTTPIDTEKSPLDHLLGILQRKHGVQLNQLERRQPHIVPAWWTPPFTCIAPSAELAIKDHDEVKTGSICIFTDGSGIDGHVDAAAVTLRSHQMSGISTRRTQYVGSATASTVYAAELKRLVLALHIVLDVQARDMAPGKCVVFSDNHAAIQAIRDPKAPSGQYVLADFRPQKKAIRKAMQNEWSAAWGTAKHGRDLFKLGVKQGKAVLSIQNNAHRAISSVITQMRTGKIGLRAYLHSIDKADTDKCDWIWATNGATYPT</sequence>
<name>A0AA35PY05_9HYPO</name>
<dbReference type="EMBL" id="CABFNP030000532">
    <property type="protein sequence ID" value="CAI6040569.1"/>
    <property type="molecule type" value="Genomic_DNA"/>
</dbReference>
<dbReference type="InterPro" id="IPR036397">
    <property type="entry name" value="RNaseH_sf"/>
</dbReference>
<dbReference type="SUPFAM" id="SSF53098">
    <property type="entry name" value="Ribonuclease H-like"/>
    <property type="match status" value="1"/>
</dbReference>
<dbReference type="AlphaFoldDB" id="A0AA35PY05"/>
<evidence type="ECO:0000313" key="2">
    <source>
        <dbReference type="Proteomes" id="UP001160390"/>
    </source>
</evidence>
<accession>A0AA35PY05</accession>
<dbReference type="GO" id="GO:0003676">
    <property type="term" value="F:nucleic acid binding"/>
    <property type="evidence" value="ECO:0007669"/>
    <property type="project" value="InterPro"/>
</dbReference>
<reference evidence="1" key="1">
    <citation type="submission" date="2023-01" db="EMBL/GenBank/DDBJ databases">
        <authorList>
            <person name="Piombo E."/>
        </authorList>
    </citation>
    <scope>NUCLEOTIDE SEQUENCE</scope>
</reference>
<organism evidence="1 2">
    <name type="scientific">Clonostachys chloroleuca</name>
    <dbReference type="NCBI Taxonomy" id="1926264"/>
    <lineage>
        <taxon>Eukaryota</taxon>
        <taxon>Fungi</taxon>
        <taxon>Dikarya</taxon>
        <taxon>Ascomycota</taxon>
        <taxon>Pezizomycotina</taxon>
        <taxon>Sordariomycetes</taxon>
        <taxon>Hypocreomycetidae</taxon>
        <taxon>Hypocreales</taxon>
        <taxon>Bionectriaceae</taxon>
        <taxon>Clonostachys</taxon>
    </lineage>
</organism>
<evidence type="ECO:0000313" key="1">
    <source>
        <dbReference type="EMBL" id="CAI6040569.1"/>
    </source>
</evidence>
<dbReference type="Gene3D" id="3.30.420.10">
    <property type="entry name" value="Ribonuclease H-like superfamily/Ribonuclease H"/>
    <property type="match status" value="1"/>
</dbReference>
<protein>
    <submittedName>
        <fullName evidence="1">Uncharacterized protein</fullName>
    </submittedName>
</protein>
<dbReference type="InterPro" id="IPR012337">
    <property type="entry name" value="RNaseH-like_sf"/>
</dbReference>
<gene>
    <name evidence="1" type="ORF">CCHLO57077_00019821</name>
</gene>
<proteinExistence type="predicted"/>
<dbReference type="Proteomes" id="UP001160390">
    <property type="component" value="Unassembled WGS sequence"/>
</dbReference>
<keyword evidence="2" id="KW-1185">Reference proteome</keyword>
<comment type="caution">
    <text evidence="1">The sequence shown here is derived from an EMBL/GenBank/DDBJ whole genome shotgun (WGS) entry which is preliminary data.</text>
</comment>